<dbReference type="EMBL" id="AGVE01000046">
    <property type="protein sequence ID" value="EHI12204.1"/>
    <property type="molecule type" value="Genomic_DNA"/>
</dbReference>
<reference evidence="2 3" key="1">
    <citation type="submission" date="2011-11" db="EMBL/GenBank/DDBJ databases">
        <authorList>
            <consortium name="Tuberculosis Structural Genomics Consortium"/>
            <person name="Ioerger T.R."/>
        </authorList>
    </citation>
    <scope>NUCLEOTIDE SEQUENCE [LARGE SCALE GENOMIC DNA]</scope>
    <source>
        <strain evidence="3">ATCC 19527 / DSM 44167 / CIP 105390 / JCM 6362 / NCTC 10409 / 316</strain>
    </source>
</reference>
<organism evidence="2 3">
    <name type="scientific">Mycolicibacterium thermoresistibile (strain ATCC 19527 / DSM 44167 / CIP 105390 / JCM 6362 / NCTC 10409 / 316)</name>
    <name type="common">Mycobacterium thermoresistibile</name>
    <dbReference type="NCBI Taxonomy" id="1078020"/>
    <lineage>
        <taxon>Bacteria</taxon>
        <taxon>Bacillati</taxon>
        <taxon>Actinomycetota</taxon>
        <taxon>Actinomycetes</taxon>
        <taxon>Mycobacteriales</taxon>
        <taxon>Mycobacteriaceae</taxon>
        <taxon>Mycolicibacterium</taxon>
    </lineage>
</organism>
<evidence type="ECO:0000256" key="1">
    <source>
        <dbReference type="SAM" id="SignalP"/>
    </source>
</evidence>
<protein>
    <submittedName>
        <fullName evidence="2">Uncharacterized protein</fullName>
    </submittedName>
</protein>
<evidence type="ECO:0000313" key="2">
    <source>
        <dbReference type="EMBL" id="EHI12204.1"/>
    </source>
</evidence>
<gene>
    <name evidence="2" type="ORF">KEK_14933</name>
</gene>
<dbReference type="Proteomes" id="UP000004915">
    <property type="component" value="Unassembled WGS sequence"/>
</dbReference>
<dbReference type="AlphaFoldDB" id="G7CH94"/>
<dbReference type="PATRIC" id="fig|1078020.3.peg.2936"/>
<evidence type="ECO:0000313" key="3">
    <source>
        <dbReference type="Proteomes" id="UP000004915"/>
    </source>
</evidence>
<feature type="signal peptide" evidence="1">
    <location>
        <begin position="1"/>
        <end position="28"/>
    </location>
</feature>
<sequence>MSARLAGPLALAAALTAAALISPGPAAAAPGHPDRRCAEVPYVGVCVPMWERPNKSARTPVGQVLGPLLTVDMADTPPPR</sequence>
<feature type="chain" id="PRO_5003491383" evidence="1">
    <location>
        <begin position="29"/>
        <end position="80"/>
    </location>
</feature>
<proteinExistence type="predicted"/>
<accession>G7CH94</accession>
<comment type="caution">
    <text evidence="2">The sequence shown here is derived from an EMBL/GenBank/DDBJ whole genome shotgun (WGS) entry which is preliminary data.</text>
</comment>
<keyword evidence="3" id="KW-1185">Reference proteome</keyword>
<keyword evidence="1" id="KW-0732">Signal</keyword>
<name>G7CH94_MYCT3</name>